<dbReference type="GO" id="GO:0030289">
    <property type="term" value="C:protein phosphatase 4 complex"/>
    <property type="evidence" value="ECO:0007669"/>
    <property type="project" value="TreeGrafter"/>
</dbReference>
<evidence type="ECO:0000313" key="3">
    <source>
        <dbReference type="RefSeq" id="XP_024869014.1"/>
    </source>
</evidence>
<organism evidence="2 3">
    <name type="scientific">Temnothorax curvispinosus</name>
    <dbReference type="NCBI Taxonomy" id="300111"/>
    <lineage>
        <taxon>Eukaryota</taxon>
        <taxon>Metazoa</taxon>
        <taxon>Ecdysozoa</taxon>
        <taxon>Arthropoda</taxon>
        <taxon>Hexapoda</taxon>
        <taxon>Insecta</taxon>
        <taxon>Pterygota</taxon>
        <taxon>Neoptera</taxon>
        <taxon>Endopterygota</taxon>
        <taxon>Hymenoptera</taxon>
        <taxon>Apocrita</taxon>
        <taxon>Aculeata</taxon>
        <taxon>Formicoidea</taxon>
        <taxon>Formicidae</taxon>
        <taxon>Myrmicinae</taxon>
        <taxon>Temnothorax</taxon>
    </lineage>
</organism>
<dbReference type="PANTHER" id="PTHR23318">
    <property type="entry name" value="ATP SYNTHASE GAMMA-RELATED"/>
    <property type="match status" value="1"/>
</dbReference>
<dbReference type="InterPro" id="IPR051137">
    <property type="entry name" value="PP4R3-like"/>
</dbReference>
<dbReference type="Gene3D" id="2.30.29.30">
    <property type="entry name" value="Pleckstrin-homology domain (PH domain)/Phosphotyrosine-binding domain (PTB)"/>
    <property type="match status" value="1"/>
</dbReference>
<reference evidence="3" key="1">
    <citation type="submission" date="2025-08" db="UniProtKB">
        <authorList>
            <consortium name="RefSeq"/>
        </authorList>
    </citation>
    <scope>IDENTIFICATION</scope>
    <source>
        <tissue evidence="3">Whole body</tissue>
    </source>
</reference>
<dbReference type="AlphaFoldDB" id="A0A6J1PHF9"/>
<dbReference type="PANTHER" id="PTHR23318:SF0">
    <property type="entry name" value="SERINE_THREONINE-PROTEIN PHOSPHATASE 4 REGULATORY SUBUNIT 3"/>
    <property type="match status" value="1"/>
</dbReference>
<dbReference type="GO" id="GO:0072542">
    <property type="term" value="F:protein phosphatase activator activity"/>
    <property type="evidence" value="ECO:0007669"/>
    <property type="project" value="TreeGrafter"/>
</dbReference>
<dbReference type="InterPro" id="IPR055236">
    <property type="entry name" value="EVH1_PP4R3"/>
</dbReference>
<dbReference type="Pfam" id="PF22972">
    <property type="entry name" value="EVH1_PP4R3"/>
    <property type="match status" value="1"/>
</dbReference>
<accession>A0A6J1PHF9</accession>
<dbReference type="OrthoDB" id="27483at2759"/>
<dbReference type="RefSeq" id="XP_024869014.1">
    <property type="nucleotide sequence ID" value="XM_025013246.1"/>
</dbReference>
<dbReference type="GeneID" id="112452831"/>
<evidence type="ECO:0000313" key="2">
    <source>
        <dbReference type="Proteomes" id="UP000504618"/>
    </source>
</evidence>
<proteinExistence type="predicted"/>
<keyword evidence="2" id="KW-1185">Reference proteome</keyword>
<dbReference type="GO" id="GO:0005654">
    <property type="term" value="C:nucleoplasm"/>
    <property type="evidence" value="ECO:0007669"/>
    <property type="project" value="TreeGrafter"/>
</dbReference>
<feature type="domain" description="PP4R3 EVH1-like" evidence="1">
    <location>
        <begin position="6"/>
        <end position="101"/>
    </location>
</feature>
<protein>
    <submittedName>
        <fullName evidence="3">Serine/threonine-protein phosphatase 4 regulatory subunit 3-like</fullName>
    </submittedName>
</protein>
<dbReference type="InterPro" id="IPR011993">
    <property type="entry name" value="PH-like_dom_sf"/>
</dbReference>
<sequence>MTDDGRRVKLYILNADKQWDELGTGLVFSECFDLQLSKLTCLEVKAEGNNTLMLSSPVQPDKKYRREVNSMTWFEADCVYITLHFQEEAGCDEIWEKICQVLGKDLSLEIPQDIMENPENERSDDVSDIYSYRLLEKSFTVEHLEDFNTFLKTCITSPIRRETLLLHLLKINVKNYFAKLVRNIHFYKESGILTGDVLHTTLRNLSLIRSNLVLITILYKKANSTSQIESLLQELNL</sequence>
<dbReference type="SUPFAM" id="SSF50729">
    <property type="entry name" value="PH domain-like"/>
    <property type="match status" value="1"/>
</dbReference>
<dbReference type="GO" id="GO:0006974">
    <property type="term" value="P:DNA damage response"/>
    <property type="evidence" value="ECO:0007669"/>
    <property type="project" value="TreeGrafter"/>
</dbReference>
<dbReference type="Proteomes" id="UP000504618">
    <property type="component" value="Unplaced"/>
</dbReference>
<gene>
    <name evidence="3" type="primary">LOC112452831</name>
</gene>
<evidence type="ECO:0000259" key="1">
    <source>
        <dbReference type="Pfam" id="PF22972"/>
    </source>
</evidence>
<name>A0A6J1PHF9_9HYME</name>